<dbReference type="Proteomes" id="UP001432251">
    <property type="component" value="Chromosome"/>
</dbReference>
<keyword evidence="2" id="KW-1185">Reference proteome</keyword>
<organism evidence="1 2">
    <name type="scientific">Streptomyces citrinus</name>
    <dbReference type="NCBI Taxonomy" id="3118173"/>
    <lineage>
        <taxon>Bacteria</taxon>
        <taxon>Bacillati</taxon>
        <taxon>Actinomycetota</taxon>
        <taxon>Actinomycetes</taxon>
        <taxon>Kitasatosporales</taxon>
        <taxon>Streptomycetaceae</taxon>
        <taxon>Streptomyces</taxon>
    </lineage>
</organism>
<sequence>MTVLVLPHAHRRVPLALGACLLSFVAFWAAQRAAHVSMIDLLVYRAEGATVRAGGDLYALRATQARLPTTYPPFAALLFTPLTLLDVAAMKAAATVANLALLVAFAHLSLRLVGRHARVEHALWVAAGAVWCEPVWTTLRYGQVNLLLAVLVLWDLTRRPGHRWAGAGIGVAAAVKLTPALFAVFLLGTGIALAVRGGSWRPWLRRARVAAYAFLGATALTALVLPLDSRRFWTRMIFAAGRVGHAEDTANQSLRGALARVLHTGDPGLWWAAAAAVTGAVGLAVAVAAALRGRRAQAVLACAATALLVSPVSWSHHWVWCVPLVLLVWESGRRRAAVLAALPFCSYALWWVPHGRGRPELHQDSGQLLLSALYVGVGCAFLAHCGVRLWRTSRTA</sequence>
<protein>
    <submittedName>
        <fullName evidence="1">Glycosyltransferase 87 family protein</fullName>
    </submittedName>
</protein>
<accession>A0ACD5AAP7</accession>
<proteinExistence type="predicted"/>
<reference evidence="1" key="1">
    <citation type="journal article" date="2025" name="Int. J. Syst. Evol. Microbiol.">
        <title>Streptomyces citrinus sp. nov., with yellow diffusible pigment.</title>
        <authorList>
            <person name="He Y."/>
            <person name="Yang E."/>
            <person name="Xu J."/>
            <person name="Sun Y."/>
            <person name="Sun L."/>
        </authorList>
    </citation>
    <scope>NUCLEOTIDE SEQUENCE</scope>
    <source>
        <strain evidence="1">Q6</strain>
    </source>
</reference>
<name>A0ACD5AAP7_9ACTN</name>
<evidence type="ECO:0000313" key="1">
    <source>
        <dbReference type="EMBL" id="WWQ64237.1"/>
    </source>
</evidence>
<evidence type="ECO:0000313" key="2">
    <source>
        <dbReference type="Proteomes" id="UP001432251"/>
    </source>
</evidence>
<dbReference type="EMBL" id="CP146022">
    <property type="protein sequence ID" value="WWQ64237.1"/>
    <property type="molecule type" value="Genomic_DNA"/>
</dbReference>
<gene>
    <name evidence="1" type="ORF">V2W30_13405</name>
</gene>